<proteinExistence type="predicted"/>
<evidence type="ECO:0000313" key="3">
    <source>
        <dbReference type="Proteomes" id="UP000054166"/>
    </source>
</evidence>
<evidence type="ECO:0000313" key="2">
    <source>
        <dbReference type="EMBL" id="KIM77170.1"/>
    </source>
</evidence>
<keyword evidence="1" id="KW-0812">Transmembrane</keyword>
<dbReference type="OrthoDB" id="2873242at2759"/>
<dbReference type="InParanoid" id="A0A0C3EXC6"/>
<keyword evidence="3" id="KW-1185">Reference proteome</keyword>
<protein>
    <submittedName>
        <fullName evidence="2">Uncharacterized protein</fullName>
    </submittedName>
</protein>
<dbReference type="EMBL" id="KN833027">
    <property type="protein sequence ID" value="KIM77170.1"/>
    <property type="molecule type" value="Genomic_DNA"/>
</dbReference>
<organism evidence="2 3">
    <name type="scientific">Piloderma croceum (strain F 1598)</name>
    <dbReference type="NCBI Taxonomy" id="765440"/>
    <lineage>
        <taxon>Eukaryota</taxon>
        <taxon>Fungi</taxon>
        <taxon>Dikarya</taxon>
        <taxon>Basidiomycota</taxon>
        <taxon>Agaricomycotina</taxon>
        <taxon>Agaricomycetes</taxon>
        <taxon>Agaricomycetidae</taxon>
        <taxon>Atheliales</taxon>
        <taxon>Atheliaceae</taxon>
        <taxon>Piloderma</taxon>
    </lineage>
</organism>
<reference evidence="3" key="2">
    <citation type="submission" date="2015-01" db="EMBL/GenBank/DDBJ databases">
        <title>Evolutionary Origins and Diversification of the Mycorrhizal Mutualists.</title>
        <authorList>
            <consortium name="DOE Joint Genome Institute"/>
            <consortium name="Mycorrhizal Genomics Consortium"/>
            <person name="Kohler A."/>
            <person name="Kuo A."/>
            <person name="Nagy L.G."/>
            <person name="Floudas D."/>
            <person name="Copeland A."/>
            <person name="Barry K.W."/>
            <person name="Cichocki N."/>
            <person name="Veneault-Fourrey C."/>
            <person name="LaButti K."/>
            <person name="Lindquist E.A."/>
            <person name="Lipzen A."/>
            <person name="Lundell T."/>
            <person name="Morin E."/>
            <person name="Murat C."/>
            <person name="Riley R."/>
            <person name="Ohm R."/>
            <person name="Sun H."/>
            <person name="Tunlid A."/>
            <person name="Henrissat B."/>
            <person name="Grigoriev I.V."/>
            <person name="Hibbett D.S."/>
            <person name="Martin F."/>
        </authorList>
    </citation>
    <scope>NUCLEOTIDE SEQUENCE [LARGE SCALE GENOMIC DNA]</scope>
    <source>
        <strain evidence="3">F 1598</strain>
    </source>
</reference>
<keyword evidence="1" id="KW-1133">Transmembrane helix</keyword>
<reference evidence="2 3" key="1">
    <citation type="submission" date="2014-04" db="EMBL/GenBank/DDBJ databases">
        <authorList>
            <consortium name="DOE Joint Genome Institute"/>
            <person name="Kuo A."/>
            <person name="Tarkka M."/>
            <person name="Buscot F."/>
            <person name="Kohler A."/>
            <person name="Nagy L.G."/>
            <person name="Floudas D."/>
            <person name="Copeland A."/>
            <person name="Barry K.W."/>
            <person name="Cichocki N."/>
            <person name="Veneault-Fourrey C."/>
            <person name="LaButti K."/>
            <person name="Lindquist E.A."/>
            <person name="Lipzen A."/>
            <person name="Lundell T."/>
            <person name="Morin E."/>
            <person name="Murat C."/>
            <person name="Sun H."/>
            <person name="Tunlid A."/>
            <person name="Henrissat B."/>
            <person name="Grigoriev I.V."/>
            <person name="Hibbett D.S."/>
            <person name="Martin F."/>
            <person name="Nordberg H.P."/>
            <person name="Cantor M.N."/>
            <person name="Hua S.X."/>
        </authorList>
    </citation>
    <scope>NUCLEOTIDE SEQUENCE [LARGE SCALE GENOMIC DNA]</scope>
    <source>
        <strain evidence="2 3">F 1598</strain>
    </source>
</reference>
<feature type="transmembrane region" description="Helical" evidence="1">
    <location>
        <begin position="130"/>
        <end position="151"/>
    </location>
</feature>
<feature type="transmembrane region" description="Helical" evidence="1">
    <location>
        <begin position="89"/>
        <end position="110"/>
    </location>
</feature>
<feature type="transmembrane region" description="Helical" evidence="1">
    <location>
        <begin position="61"/>
        <end position="82"/>
    </location>
</feature>
<evidence type="ECO:0000256" key="1">
    <source>
        <dbReference type="SAM" id="Phobius"/>
    </source>
</evidence>
<accession>A0A0C3EXC6</accession>
<sequence length="295" mass="32378">MRKRNTAGKLNLPLVIPSTLIFMFATVNVIGLWIHMYTTFVVNADNPEAYLDLIRSPQKTIIQTGQVGAILLADALMVYRTFILWNRNIYVIITPCLTFIATFTSAVLFIELQQQVDLETSVFAKALTEWTAAFLLSSLATTVHSTTLIAYKLMNTQLGLRQDGVSTAGSRAALSHRIARIIVESAALCSLNHILYVILYETKNQVESTPSFLEASIASITCSLITVRSEEAINHLQTLPTSIGNYPSTASAKLLPLRKCSVGEVVDIRPSEADVKVYDIRPMEVNVGDPSGGQV</sequence>
<gene>
    <name evidence="2" type="ORF">PILCRDRAFT_825517</name>
</gene>
<dbReference type="HOGENOM" id="CLU_082180_0_0_1"/>
<name>A0A0C3EXC6_PILCF</name>
<keyword evidence="1" id="KW-0472">Membrane</keyword>
<feature type="transmembrane region" description="Helical" evidence="1">
    <location>
        <begin position="12"/>
        <end position="34"/>
    </location>
</feature>
<dbReference type="AlphaFoldDB" id="A0A0C3EXC6"/>
<dbReference type="Proteomes" id="UP000054166">
    <property type="component" value="Unassembled WGS sequence"/>
</dbReference>